<feature type="domain" description="N-acetyltransferase" evidence="2">
    <location>
        <begin position="81"/>
        <end position="230"/>
    </location>
</feature>
<dbReference type="Gene3D" id="3.40.630.30">
    <property type="match status" value="1"/>
</dbReference>
<sequence>MTSPLPDVDQSTTRTPSQASPFAIRPARTDDPAEVARLYEICLLTGSDGGDATARTTEPRLLGEIYLGAYLRFAPELAFVVVDPEADADDAASVVGYVIGTADTAAFEATLDREWWPELRARYPLGTFPEGSYDANLVANIHGEHHSDPATLDRFPAHLHIDLVPRGQGGGNGRRLLTTLFDALRAAGAPGVHLGVSTTNTQATGFYAHIGFQKLSDDGALLGLVLSPPA</sequence>
<dbReference type="EMBL" id="FMYH01000001">
    <property type="protein sequence ID" value="SDB86422.1"/>
    <property type="molecule type" value="Genomic_DNA"/>
</dbReference>
<evidence type="ECO:0000256" key="1">
    <source>
        <dbReference type="SAM" id="MobiDB-lite"/>
    </source>
</evidence>
<dbReference type="STRING" id="1814289.SAMN05216410_0542"/>
<proteinExistence type="predicted"/>
<organism evidence="3 4">
    <name type="scientific">Sanguibacter gelidistatuariae</name>
    <dbReference type="NCBI Taxonomy" id="1814289"/>
    <lineage>
        <taxon>Bacteria</taxon>
        <taxon>Bacillati</taxon>
        <taxon>Actinomycetota</taxon>
        <taxon>Actinomycetes</taxon>
        <taxon>Micrococcales</taxon>
        <taxon>Sanguibacteraceae</taxon>
        <taxon>Sanguibacter</taxon>
    </lineage>
</organism>
<dbReference type="PROSITE" id="PS51186">
    <property type="entry name" value="GNAT"/>
    <property type="match status" value="1"/>
</dbReference>
<reference evidence="3 4" key="1">
    <citation type="submission" date="2016-09" db="EMBL/GenBank/DDBJ databases">
        <authorList>
            <person name="Capua I."/>
            <person name="De Benedictis P."/>
            <person name="Joannis T."/>
            <person name="Lombin L.H."/>
            <person name="Cattoli G."/>
        </authorList>
    </citation>
    <scope>NUCLEOTIDE SEQUENCE [LARGE SCALE GENOMIC DNA]</scope>
    <source>
        <strain evidence="3 4">ISLP-3</strain>
    </source>
</reference>
<dbReference type="GO" id="GO:0016747">
    <property type="term" value="F:acyltransferase activity, transferring groups other than amino-acyl groups"/>
    <property type="evidence" value="ECO:0007669"/>
    <property type="project" value="InterPro"/>
</dbReference>
<dbReference type="RefSeq" id="WP_245700824.1">
    <property type="nucleotide sequence ID" value="NZ_FMYH01000001.1"/>
</dbReference>
<dbReference type="SUPFAM" id="SSF55729">
    <property type="entry name" value="Acyl-CoA N-acyltransferases (Nat)"/>
    <property type="match status" value="1"/>
</dbReference>
<dbReference type="InterPro" id="IPR016181">
    <property type="entry name" value="Acyl_CoA_acyltransferase"/>
</dbReference>
<keyword evidence="3" id="KW-0808">Transferase</keyword>
<evidence type="ECO:0000313" key="4">
    <source>
        <dbReference type="Proteomes" id="UP000199039"/>
    </source>
</evidence>
<evidence type="ECO:0000259" key="2">
    <source>
        <dbReference type="PROSITE" id="PS51186"/>
    </source>
</evidence>
<keyword evidence="4" id="KW-1185">Reference proteome</keyword>
<protein>
    <submittedName>
        <fullName evidence="3">Acetyltransferase (GNAT) family protein</fullName>
    </submittedName>
</protein>
<name>A0A1G6GWK4_9MICO</name>
<dbReference type="AlphaFoldDB" id="A0A1G6GWK4"/>
<feature type="region of interest" description="Disordered" evidence="1">
    <location>
        <begin position="1"/>
        <end position="24"/>
    </location>
</feature>
<dbReference type="PANTHER" id="PTHR13170:SF16">
    <property type="entry name" value="PROTEIN O-GLCNACASE"/>
    <property type="match status" value="1"/>
</dbReference>
<evidence type="ECO:0000313" key="3">
    <source>
        <dbReference type="EMBL" id="SDB86422.1"/>
    </source>
</evidence>
<accession>A0A1G6GWK4</accession>
<dbReference type="Proteomes" id="UP000199039">
    <property type="component" value="Unassembled WGS sequence"/>
</dbReference>
<dbReference type="PANTHER" id="PTHR13170">
    <property type="entry name" value="O-GLCNACASE"/>
    <property type="match status" value="1"/>
</dbReference>
<dbReference type="InterPro" id="IPR000182">
    <property type="entry name" value="GNAT_dom"/>
</dbReference>
<gene>
    <name evidence="3" type="ORF">SAMN05216410_0542</name>
</gene>
<dbReference type="Pfam" id="PF00583">
    <property type="entry name" value="Acetyltransf_1"/>
    <property type="match status" value="1"/>
</dbReference>
<feature type="compositionally biased region" description="Polar residues" evidence="1">
    <location>
        <begin position="1"/>
        <end position="20"/>
    </location>
</feature>
<dbReference type="InterPro" id="IPR051822">
    <property type="entry name" value="Glycosyl_Hydrolase_84"/>
</dbReference>